<dbReference type="InterPro" id="IPR003961">
    <property type="entry name" value="FN3_dom"/>
</dbReference>
<evidence type="ECO:0000313" key="1">
    <source>
        <dbReference type="EMBL" id="RRA88974.1"/>
    </source>
</evidence>
<dbReference type="Gene3D" id="2.60.40.10">
    <property type="entry name" value="Immunoglobulins"/>
    <property type="match status" value="1"/>
</dbReference>
<dbReference type="CDD" id="cd00063">
    <property type="entry name" value="FN3"/>
    <property type="match status" value="1"/>
</dbReference>
<evidence type="ECO:0008006" key="3">
    <source>
        <dbReference type="Google" id="ProtNLM"/>
    </source>
</evidence>
<reference evidence="1 2" key="1">
    <citation type="submission" date="2018-11" db="EMBL/GenBank/DDBJ databases">
        <title>Flavobacterium sp. nov., YIM 102796 draft genome.</title>
        <authorList>
            <person name="Li G."/>
            <person name="Jiang Y."/>
        </authorList>
    </citation>
    <scope>NUCLEOTIDE SEQUENCE [LARGE SCALE GENOMIC DNA]</scope>
    <source>
        <strain evidence="1 2">YIM 102796</strain>
    </source>
</reference>
<evidence type="ECO:0000313" key="2">
    <source>
        <dbReference type="Proteomes" id="UP000268372"/>
    </source>
</evidence>
<comment type="caution">
    <text evidence="1">The sequence shown here is derived from an EMBL/GenBank/DDBJ whole genome shotgun (WGS) entry which is preliminary data.</text>
</comment>
<name>A0A3P1AJ54_9FLAO</name>
<organism evidence="1 2">
    <name type="scientific">Paenimyroides viscosum</name>
    <dbReference type="NCBI Taxonomy" id="2488729"/>
    <lineage>
        <taxon>Bacteria</taxon>
        <taxon>Pseudomonadati</taxon>
        <taxon>Bacteroidota</taxon>
        <taxon>Flavobacteriia</taxon>
        <taxon>Flavobacteriales</taxon>
        <taxon>Flavobacteriaceae</taxon>
        <taxon>Paenimyroides</taxon>
    </lineage>
</organism>
<gene>
    <name evidence="1" type="ORF">EG242_14710</name>
</gene>
<dbReference type="AlphaFoldDB" id="A0A3P1AJ54"/>
<proteinExistence type="predicted"/>
<protein>
    <recommendedName>
        <fullName evidence="3">Fibronectin type-III domain-containing protein</fullName>
    </recommendedName>
</protein>
<accession>A0A3P1AJ54</accession>
<dbReference type="InterPro" id="IPR013783">
    <property type="entry name" value="Ig-like_fold"/>
</dbReference>
<feature type="non-terminal residue" evidence="1">
    <location>
        <position position="60"/>
    </location>
</feature>
<dbReference type="InterPro" id="IPR036116">
    <property type="entry name" value="FN3_sf"/>
</dbReference>
<sequence length="60" mass="6311">MASGTVTGNTAQVSTGLTPGTSYTIYIRSICGGTNGDWTTFPVSFTTLCTAIATNFYEDF</sequence>
<dbReference type="EMBL" id="RQTJ01000075">
    <property type="protein sequence ID" value="RRA88974.1"/>
    <property type="molecule type" value="Genomic_DNA"/>
</dbReference>
<keyword evidence="2" id="KW-1185">Reference proteome</keyword>
<dbReference type="SUPFAM" id="SSF49265">
    <property type="entry name" value="Fibronectin type III"/>
    <property type="match status" value="1"/>
</dbReference>
<dbReference type="Proteomes" id="UP000268372">
    <property type="component" value="Unassembled WGS sequence"/>
</dbReference>